<proteinExistence type="predicted"/>
<name>A0A8H6CS77_9LECA</name>
<organism evidence="1 2">
    <name type="scientific">Letharia columbiana</name>
    <dbReference type="NCBI Taxonomy" id="112416"/>
    <lineage>
        <taxon>Eukaryota</taxon>
        <taxon>Fungi</taxon>
        <taxon>Dikarya</taxon>
        <taxon>Ascomycota</taxon>
        <taxon>Pezizomycotina</taxon>
        <taxon>Lecanoromycetes</taxon>
        <taxon>OSLEUM clade</taxon>
        <taxon>Lecanoromycetidae</taxon>
        <taxon>Lecanorales</taxon>
        <taxon>Lecanorineae</taxon>
        <taxon>Parmeliaceae</taxon>
        <taxon>Letharia</taxon>
    </lineage>
</organism>
<reference evidence="1 2" key="1">
    <citation type="journal article" date="2020" name="Genomics">
        <title>Complete, high-quality genomes from long-read metagenomic sequencing of two wolf lichen thalli reveals enigmatic genome architecture.</title>
        <authorList>
            <person name="McKenzie S.K."/>
            <person name="Walston R.F."/>
            <person name="Allen J.L."/>
        </authorList>
    </citation>
    <scope>NUCLEOTIDE SEQUENCE [LARGE SCALE GENOMIC DNA]</scope>
    <source>
        <strain evidence="1">WasteWater2</strain>
    </source>
</reference>
<sequence>MSLGLTCYLVLFDNEKLYHAAAVQVESLFPAPANGGIVYEMVYSDVRDHLK</sequence>
<gene>
    <name evidence="1" type="ORF">HO173_011809</name>
</gene>
<protein>
    <submittedName>
        <fullName evidence="1">Uncharacterized protein</fullName>
    </submittedName>
</protein>
<accession>A0A8H6CS77</accession>
<keyword evidence="2" id="KW-1185">Reference proteome</keyword>
<dbReference type="AlphaFoldDB" id="A0A8H6CS77"/>
<evidence type="ECO:0000313" key="2">
    <source>
        <dbReference type="Proteomes" id="UP000578531"/>
    </source>
</evidence>
<dbReference type="GeneID" id="59293450"/>
<evidence type="ECO:0000313" key="1">
    <source>
        <dbReference type="EMBL" id="KAF6228638.1"/>
    </source>
</evidence>
<dbReference type="RefSeq" id="XP_037159453.1">
    <property type="nucleotide sequence ID" value="XM_037313687.1"/>
</dbReference>
<dbReference type="EMBL" id="JACCJC010000077">
    <property type="protein sequence ID" value="KAF6228638.1"/>
    <property type="molecule type" value="Genomic_DNA"/>
</dbReference>
<comment type="caution">
    <text evidence="1">The sequence shown here is derived from an EMBL/GenBank/DDBJ whole genome shotgun (WGS) entry which is preliminary data.</text>
</comment>
<dbReference type="Proteomes" id="UP000578531">
    <property type="component" value="Unassembled WGS sequence"/>
</dbReference>